<dbReference type="Gene3D" id="2.60.40.1880">
    <property type="entry name" value="Invasion associated locus B (IalB) protein"/>
    <property type="match status" value="1"/>
</dbReference>
<comment type="caution">
    <text evidence="2">The sequence shown here is derived from an EMBL/GenBank/DDBJ whole genome shotgun (WGS) entry which is preliminary data.</text>
</comment>
<protein>
    <recommendedName>
        <fullName evidence="4">Invasion associated locus B family protein</fullName>
    </recommendedName>
</protein>
<name>A0A501WT15_9RHOB</name>
<evidence type="ECO:0008006" key="4">
    <source>
        <dbReference type="Google" id="ProtNLM"/>
    </source>
</evidence>
<accession>A0A501WT15</accession>
<dbReference type="InterPro" id="IPR038696">
    <property type="entry name" value="IalB_sf"/>
</dbReference>
<proteinExistence type="predicted"/>
<feature type="signal peptide" evidence="1">
    <location>
        <begin position="1"/>
        <end position="26"/>
    </location>
</feature>
<organism evidence="2 3">
    <name type="scientific">Amaricoccus solimangrovi</name>
    <dbReference type="NCBI Taxonomy" id="2589815"/>
    <lineage>
        <taxon>Bacteria</taxon>
        <taxon>Pseudomonadati</taxon>
        <taxon>Pseudomonadota</taxon>
        <taxon>Alphaproteobacteria</taxon>
        <taxon>Rhodobacterales</taxon>
        <taxon>Paracoccaceae</taxon>
        <taxon>Amaricoccus</taxon>
    </lineage>
</organism>
<dbReference type="AlphaFoldDB" id="A0A501WT15"/>
<dbReference type="Pfam" id="PF06776">
    <property type="entry name" value="IalB"/>
    <property type="match status" value="1"/>
</dbReference>
<gene>
    <name evidence="2" type="ORF">FJM51_04830</name>
</gene>
<dbReference type="EMBL" id="VFRP01000003">
    <property type="protein sequence ID" value="TPE52508.1"/>
    <property type="molecule type" value="Genomic_DNA"/>
</dbReference>
<dbReference type="InterPro" id="IPR010642">
    <property type="entry name" value="Invasion_prot_B"/>
</dbReference>
<evidence type="ECO:0000313" key="2">
    <source>
        <dbReference type="EMBL" id="TPE52508.1"/>
    </source>
</evidence>
<feature type="chain" id="PRO_5021502929" description="Invasion associated locus B family protein" evidence="1">
    <location>
        <begin position="27"/>
        <end position="183"/>
    </location>
</feature>
<reference evidence="2 3" key="1">
    <citation type="submission" date="2019-06" db="EMBL/GenBank/DDBJ databases">
        <title>A novel bacterium of genus Amaricoccus, isolated from marine sediment.</title>
        <authorList>
            <person name="Huang H."/>
            <person name="Mo K."/>
            <person name="Hu Y."/>
        </authorList>
    </citation>
    <scope>NUCLEOTIDE SEQUENCE [LARGE SCALE GENOMIC DNA]</scope>
    <source>
        <strain evidence="2 3">HB172011</strain>
    </source>
</reference>
<keyword evidence="3" id="KW-1185">Reference proteome</keyword>
<evidence type="ECO:0000313" key="3">
    <source>
        <dbReference type="Proteomes" id="UP000319255"/>
    </source>
</evidence>
<dbReference type="Proteomes" id="UP000319255">
    <property type="component" value="Unassembled WGS sequence"/>
</dbReference>
<sequence>MRGSSRLRRTAWALLLAPLLAAPAAAAPPIVPPLVPVPAPPPAKARFRDWSLACAGGCRALTRLRSAASDAPEVLRLSVALTGKDIFALTLRTPAPLYLPDPAILSPDQGSAVAIPWFTCGPRGCEARLSTGPELIDTLRSGRSATVEFTLVDGSRARLRLSLLGLTAALRALGTLSPPPVTP</sequence>
<keyword evidence="1" id="KW-0732">Signal</keyword>
<dbReference type="RefSeq" id="WP_140452991.1">
    <property type="nucleotide sequence ID" value="NZ_VFRP01000003.1"/>
</dbReference>
<dbReference type="OrthoDB" id="9797912at2"/>
<evidence type="ECO:0000256" key="1">
    <source>
        <dbReference type="SAM" id="SignalP"/>
    </source>
</evidence>